<dbReference type="STRING" id="4537.A0A0E0KA77"/>
<dbReference type="GO" id="GO:0005730">
    <property type="term" value="C:nucleolus"/>
    <property type="evidence" value="ECO:0007669"/>
    <property type="project" value="TreeGrafter"/>
</dbReference>
<protein>
    <recommendedName>
        <fullName evidence="2">Nucleolar 27S pre-rRNA processing Urb2/Npa2 C-terminal domain-containing protein</fullName>
    </recommendedName>
</protein>
<accession>A0A0E0KA77</accession>
<evidence type="ECO:0000313" key="3">
    <source>
        <dbReference type="EnsemblPlants" id="OPUNC03G07180.1"/>
    </source>
</evidence>
<dbReference type="HOGENOM" id="CLU_002371_0_0_1"/>
<reference evidence="3" key="1">
    <citation type="submission" date="2015-04" db="UniProtKB">
        <authorList>
            <consortium name="EnsemblPlants"/>
        </authorList>
    </citation>
    <scope>IDENTIFICATION</scope>
</reference>
<dbReference type="Gramene" id="OPUNC03G07180.1">
    <property type="protein sequence ID" value="OPUNC03G07180.1"/>
    <property type="gene ID" value="OPUNC03G07180"/>
</dbReference>
<proteinExistence type="predicted"/>
<dbReference type="Proteomes" id="UP000026962">
    <property type="component" value="Chromosome 3"/>
</dbReference>
<dbReference type="eggNOG" id="ENOG502QWPJ">
    <property type="taxonomic scope" value="Eukaryota"/>
</dbReference>
<dbReference type="EnsemblPlants" id="OPUNC03G07180.1">
    <property type="protein sequence ID" value="OPUNC03G07180.1"/>
    <property type="gene ID" value="OPUNC03G07180"/>
</dbReference>
<dbReference type="GO" id="GO:0042254">
    <property type="term" value="P:ribosome biogenesis"/>
    <property type="evidence" value="ECO:0007669"/>
    <property type="project" value="TreeGrafter"/>
</dbReference>
<dbReference type="AlphaFoldDB" id="A0A0E0KA77"/>
<evidence type="ECO:0000259" key="2">
    <source>
        <dbReference type="Pfam" id="PF10441"/>
    </source>
</evidence>
<evidence type="ECO:0000313" key="4">
    <source>
        <dbReference type="Proteomes" id="UP000026962"/>
    </source>
</evidence>
<sequence length="1198" mass="134128">METATATPGTARKRRRRSQSPPPTGEGTSDPKLSKPRFGGGGGGTRRGWENLDLVLSLQGKELSLERSLYLQSIGLMPPDLAIEATELVGNSFVVCCGKEWTNSANILAEGYFAWIVQNSFPLFDVIEILTQSLSRNCSGFTLLVFILHVMALQRLNDLNRQINAFDFLLEDDTNQFDKENSGGTELLKKSSCLEATQLTSFMMSYVRLLSSGETGSFWCYEINSSWDLSLCSLDEFSFPIATWRLLCENIDIWSPHASKKDLKNFFSNLIKFAFVEKRSCKDVENSGSQSSHREITLHNVSVQLLCDTIIYDRKNLVSGFCHALKKSVLSFVTDANEDNDLLDSPPDLVDILTKLENEKFLGTDSDATHTNGIDKLWICENLLNFFSTVPGFHANSKSFLQLIAYILHLERLLLLAMVCRRYESCNSMGLLRLFVCCRRAMKNLVFNFGKEFPELKQYSAFSNIFGGSCLIWLLRSVQELVSLSHKIFEEHTDELKSTIFSLVEKTSEIFSTLTNMNSVFYLLGAKKQIISSSGESSTPKHDDQAFKILENSALEHVKIMAELLEKFTTGIPVTVKGSKCVIKLENCYDTVCWDRLLCTMSCIRGFLWGLISALEGTCKDYLSSPEERNVMFQYASRFSGYVAKFEAFVDICLHLLFMETKDCELADLISVHLPQELDCENSSLNIAAIMDEWTRHQPEENGFHSDGVLNISTETRGFDLPKVQFVKGFLLKNLLSGEGPSIAFTLRELYNVSAAIVKLKGTLSCPSEVCRQISSPFQKLSLGPMVGTAYIALHKIADMSNWPDMFSLLWIDGILSYLEAVGSILALPEINMSKELYTQVVYAHLRAIGKCILLQGKNATLPTHEIGSSTKTLYLQNRSGHVVTKGIMNRQNILNSLKSRLRLSLGKYVNVSSNMHLNTAVQVIERALVGVNHFSHSIYEINTGNCDGGAVSSDVAAGIDCLYLVLETVPGNKRVFKRTVPGLIGALFNIVLHLESPFIFYTERMPVHYPYLHPDAGAVVLMCIEVITTFVGRHSFQIDSCHVSQCLHVPMTLFKGFKHLLSCRNISHSCNQNVEQLAASNEYILDRQFSVDIEVARCVAVLEDSVNILLSCLESPNPKMMRQQRELLGKHSMYFLAGYISMYSGQGPFQTGMTREIDEALRPGVYSLIDICEESDLQLLHTYLGEGPCRTTFANLI</sequence>
<evidence type="ECO:0000256" key="1">
    <source>
        <dbReference type="SAM" id="MobiDB-lite"/>
    </source>
</evidence>
<keyword evidence="4" id="KW-1185">Reference proteome</keyword>
<feature type="region of interest" description="Disordered" evidence="1">
    <location>
        <begin position="1"/>
        <end position="45"/>
    </location>
</feature>
<organism evidence="3">
    <name type="scientific">Oryza punctata</name>
    <name type="common">Red rice</name>
    <dbReference type="NCBI Taxonomy" id="4537"/>
    <lineage>
        <taxon>Eukaryota</taxon>
        <taxon>Viridiplantae</taxon>
        <taxon>Streptophyta</taxon>
        <taxon>Embryophyta</taxon>
        <taxon>Tracheophyta</taxon>
        <taxon>Spermatophyta</taxon>
        <taxon>Magnoliopsida</taxon>
        <taxon>Liliopsida</taxon>
        <taxon>Poales</taxon>
        <taxon>Poaceae</taxon>
        <taxon>BOP clade</taxon>
        <taxon>Oryzoideae</taxon>
        <taxon>Oryzeae</taxon>
        <taxon>Oryzinae</taxon>
        <taxon>Oryza</taxon>
    </lineage>
</organism>
<dbReference type="InterPro" id="IPR018849">
    <property type="entry name" value="Urb2/Npa2_C"/>
</dbReference>
<name>A0A0E0KA77_ORYPU</name>
<dbReference type="InterPro" id="IPR052609">
    <property type="entry name" value="Ribosome_Biogenesis_Reg"/>
</dbReference>
<dbReference type="PANTHER" id="PTHR15682">
    <property type="entry name" value="UNHEALTHY RIBOSOME BIOGENESIS PROTEIN 2 HOMOLOG"/>
    <property type="match status" value="1"/>
</dbReference>
<dbReference type="PANTHER" id="PTHR15682:SF2">
    <property type="entry name" value="UNHEALTHY RIBOSOME BIOGENESIS PROTEIN 2 HOMOLOG"/>
    <property type="match status" value="1"/>
</dbReference>
<reference evidence="3" key="2">
    <citation type="submission" date="2018-05" db="EMBL/GenBank/DDBJ databases">
        <title>OpunRS2 (Oryza punctata Reference Sequence Version 2).</title>
        <authorList>
            <person name="Zhang J."/>
            <person name="Kudrna D."/>
            <person name="Lee S."/>
            <person name="Talag J."/>
            <person name="Welchert J."/>
            <person name="Wing R.A."/>
        </authorList>
    </citation>
    <scope>NUCLEOTIDE SEQUENCE [LARGE SCALE GENOMIC DNA]</scope>
</reference>
<dbReference type="Pfam" id="PF10441">
    <property type="entry name" value="Urb2"/>
    <property type="match status" value="1"/>
</dbReference>
<feature type="domain" description="Nucleolar 27S pre-rRNA processing Urb2/Npa2 C-terminal" evidence="2">
    <location>
        <begin position="1123"/>
        <end position="1197"/>
    </location>
</feature>
<dbReference type="OMA" id="INACHVS"/>